<protein>
    <submittedName>
        <fullName evidence="1">Uncharacterized protein</fullName>
    </submittedName>
</protein>
<gene>
    <name evidence="1" type="ORF">CASFOL_030395</name>
</gene>
<accession>A0ABD3C7V4</accession>
<dbReference type="EMBL" id="JAVIJP010000048">
    <property type="protein sequence ID" value="KAL3625866.1"/>
    <property type="molecule type" value="Genomic_DNA"/>
</dbReference>
<sequence length="35" mass="3997">MLTAQIYTIKFFDKVGSLTAPVIDAEKLIWDKVLQ</sequence>
<keyword evidence="2" id="KW-1185">Reference proteome</keyword>
<name>A0ABD3C7V4_9LAMI</name>
<evidence type="ECO:0000313" key="1">
    <source>
        <dbReference type="EMBL" id="KAL3625866.1"/>
    </source>
</evidence>
<reference evidence="2" key="1">
    <citation type="journal article" date="2024" name="IScience">
        <title>Strigolactones Initiate the Formation of Haustorium-like Structures in Castilleja.</title>
        <authorList>
            <person name="Buerger M."/>
            <person name="Peterson D."/>
            <person name="Chory J."/>
        </authorList>
    </citation>
    <scope>NUCLEOTIDE SEQUENCE [LARGE SCALE GENOMIC DNA]</scope>
</reference>
<comment type="caution">
    <text evidence="1">The sequence shown here is derived from an EMBL/GenBank/DDBJ whole genome shotgun (WGS) entry which is preliminary data.</text>
</comment>
<dbReference type="Proteomes" id="UP001632038">
    <property type="component" value="Unassembled WGS sequence"/>
</dbReference>
<dbReference type="AlphaFoldDB" id="A0ABD3C7V4"/>
<evidence type="ECO:0000313" key="2">
    <source>
        <dbReference type="Proteomes" id="UP001632038"/>
    </source>
</evidence>
<proteinExistence type="predicted"/>
<organism evidence="1 2">
    <name type="scientific">Castilleja foliolosa</name>
    <dbReference type="NCBI Taxonomy" id="1961234"/>
    <lineage>
        <taxon>Eukaryota</taxon>
        <taxon>Viridiplantae</taxon>
        <taxon>Streptophyta</taxon>
        <taxon>Embryophyta</taxon>
        <taxon>Tracheophyta</taxon>
        <taxon>Spermatophyta</taxon>
        <taxon>Magnoliopsida</taxon>
        <taxon>eudicotyledons</taxon>
        <taxon>Gunneridae</taxon>
        <taxon>Pentapetalae</taxon>
        <taxon>asterids</taxon>
        <taxon>lamiids</taxon>
        <taxon>Lamiales</taxon>
        <taxon>Orobanchaceae</taxon>
        <taxon>Pedicularideae</taxon>
        <taxon>Castillejinae</taxon>
        <taxon>Castilleja</taxon>
    </lineage>
</organism>